<dbReference type="OrthoDB" id="9800840at2"/>
<dbReference type="InterPro" id="IPR058240">
    <property type="entry name" value="rSAM_sf"/>
</dbReference>
<dbReference type="Pfam" id="PF04055">
    <property type="entry name" value="Radical_SAM"/>
    <property type="match status" value="1"/>
</dbReference>
<evidence type="ECO:0000256" key="1">
    <source>
        <dbReference type="ARBA" id="ARBA00001966"/>
    </source>
</evidence>
<gene>
    <name evidence="8" type="ORF">LNAT_P1319</name>
</gene>
<feature type="domain" description="Radical SAM core" evidence="7">
    <location>
        <begin position="11"/>
        <end position="235"/>
    </location>
</feature>
<evidence type="ECO:0000256" key="5">
    <source>
        <dbReference type="ARBA" id="ARBA00023004"/>
    </source>
</evidence>
<evidence type="ECO:0000259" key="7">
    <source>
        <dbReference type="PROSITE" id="PS51918"/>
    </source>
</evidence>
<dbReference type="GO" id="GO:0046872">
    <property type="term" value="F:metal ion binding"/>
    <property type="evidence" value="ECO:0007669"/>
    <property type="project" value="UniProtKB-KW"/>
</dbReference>
<dbReference type="AlphaFoldDB" id="A0A292YFY8"/>
<dbReference type="SMART" id="SM00729">
    <property type="entry name" value="Elp3"/>
    <property type="match status" value="1"/>
</dbReference>
<dbReference type="GO" id="GO:0051539">
    <property type="term" value="F:4 iron, 4 sulfur cluster binding"/>
    <property type="evidence" value="ECO:0007669"/>
    <property type="project" value="UniProtKB-KW"/>
</dbReference>
<dbReference type="CDD" id="cd01335">
    <property type="entry name" value="Radical_SAM"/>
    <property type="match status" value="1"/>
</dbReference>
<keyword evidence="6" id="KW-0411">Iron-sulfur</keyword>
<evidence type="ECO:0000313" key="8">
    <source>
        <dbReference type="EMBL" id="GAX88021.1"/>
    </source>
</evidence>
<accession>A0A292YFY8</accession>
<keyword evidence="5" id="KW-0408">Iron</keyword>
<dbReference type="PANTHER" id="PTHR43787:SF11">
    <property type="entry name" value="UPF0026 PROTEIN SLR1464"/>
    <property type="match status" value="1"/>
</dbReference>
<comment type="cofactor">
    <cofactor evidence="1">
        <name>[4Fe-4S] cluster</name>
        <dbReference type="ChEBI" id="CHEBI:49883"/>
    </cofactor>
</comment>
<keyword evidence="4" id="KW-0479">Metal-binding</keyword>
<dbReference type="GO" id="GO:0003824">
    <property type="term" value="F:catalytic activity"/>
    <property type="evidence" value="ECO:0007669"/>
    <property type="project" value="InterPro"/>
</dbReference>
<reference evidence="8 9" key="1">
    <citation type="journal article" date="2017" name="Syst. Appl. Microbiol.">
        <title>Lebetimonas natsushimae sp. nov., a novel strictly anaerobic, moderately thermophilic chemoautotroph isolated from a deep-sea hydrothermal vent polychaete nest in the Mid-Okinawa Trough.</title>
        <authorList>
            <person name="Nagata R."/>
            <person name="Takaki Y."/>
            <person name="Tame A."/>
            <person name="Nunoura T."/>
            <person name="Muto H."/>
            <person name="Mino S."/>
            <person name="Sawayama S."/>
            <person name="Takai K."/>
            <person name="Nakagawa S."/>
        </authorList>
    </citation>
    <scope>NUCLEOTIDE SEQUENCE [LARGE SCALE GENOMIC DNA]</scope>
    <source>
        <strain evidence="8 9">HS1857</strain>
    </source>
</reference>
<dbReference type="Proteomes" id="UP000217944">
    <property type="component" value="Unassembled WGS sequence"/>
</dbReference>
<evidence type="ECO:0000256" key="4">
    <source>
        <dbReference type="ARBA" id="ARBA00022723"/>
    </source>
</evidence>
<sequence>MKYIFGPVASRRFGMSLGIDLSPDKKRCNFDCIYCELEPAKPIMEYDNPPKVDDIFEEVKEAVGKFEFDVLTITSNGEPTLYPNLNELIDKLKTLNKKLLILSNSSTIMKKDIQNALKKLDIVKLSLDAVTPSVFKKIDRPAKGINIEKIINGIIEFRKIYNGELIIETLVVKGINDRVDEFKNLNEVLAKINPDRVDISTIDRPPAYRVEGVSIERLFELAEYIKNQNIFIPTREKINYKIENLTKEELLETLKRRPFSESDVKNILDEHTLKLFNDLEKEKLLEEIWVGGVKFYKALV</sequence>
<keyword evidence="2" id="KW-0004">4Fe-4S</keyword>
<dbReference type="InterPro" id="IPR013785">
    <property type="entry name" value="Aldolase_TIM"/>
</dbReference>
<evidence type="ECO:0000256" key="6">
    <source>
        <dbReference type="ARBA" id="ARBA00023014"/>
    </source>
</evidence>
<dbReference type="Gene3D" id="3.20.20.70">
    <property type="entry name" value="Aldolase class I"/>
    <property type="match status" value="1"/>
</dbReference>
<organism evidence="8 9">
    <name type="scientific">Lebetimonas natsushimae</name>
    <dbReference type="NCBI Taxonomy" id="1936991"/>
    <lineage>
        <taxon>Bacteria</taxon>
        <taxon>Pseudomonadati</taxon>
        <taxon>Campylobacterota</taxon>
        <taxon>Epsilonproteobacteria</taxon>
        <taxon>Nautiliales</taxon>
        <taxon>Nautiliaceae</taxon>
        <taxon>Lebetimonas</taxon>
    </lineage>
</organism>
<dbReference type="InterPro" id="IPR006638">
    <property type="entry name" value="Elp3/MiaA/NifB-like_rSAM"/>
</dbReference>
<keyword evidence="9" id="KW-1185">Reference proteome</keyword>
<proteinExistence type="predicted"/>
<keyword evidence="3" id="KW-0949">S-adenosyl-L-methionine</keyword>
<dbReference type="InterPro" id="IPR007197">
    <property type="entry name" value="rSAM"/>
</dbReference>
<dbReference type="SFLD" id="SFLDG01083">
    <property type="entry name" value="Uncharacterised_Radical_SAM_Su"/>
    <property type="match status" value="1"/>
</dbReference>
<evidence type="ECO:0000313" key="9">
    <source>
        <dbReference type="Proteomes" id="UP000217944"/>
    </source>
</evidence>
<evidence type="ECO:0000256" key="2">
    <source>
        <dbReference type="ARBA" id="ARBA00022485"/>
    </source>
</evidence>
<dbReference type="RefSeq" id="WP_096259657.1">
    <property type="nucleotide sequence ID" value="NZ_BDME01000002.1"/>
</dbReference>
<comment type="caution">
    <text evidence="8">The sequence shown here is derived from an EMBL/GenBank/DDBJ whole genome shotgun (WGS) entry which is preliminary data.</text>
</comment>
<protein>
    <recommendedName>
        <fullName evidence="7">Radical SAM core domain-containing protein</fullName>
    </recommendedName>
</protein>
<dbReference type="SFLD" id="SFLDS00029">
    <property type="entry name" value="Radical_SAM"/>
    <property type="match status" value="1"/>
</dbReference>
<name>A0A292YFY8_9BACT</name>
<evidence type="ECO:0000256" key="3">
    <source>
        <dbReference type="ARBA" id="ARBA00022691"/>
    </source>
</evidence>
<dbReference type="PROSITE" id="PS51918">
    <property type="entry name" value="RADICAL_SAM"/>
    <property type="match status" value="1"/>
</dbReference>
<dbReference type="SFLD" id="SFLDG01067">
    <property type="entry name" value="SPASM/twitch_domain_containing"/>
    <property type="match status" value="1"/>
</dbReference>
<dbReference type="EMBL" id="BDME01000002">
    <property type="protein sequence ID" value="GAX88021.1"/>
    <property type="molecule type" value="Genomic_DNA"/>
</dbReference>
<dbReference type="PANTHER" id="PTHR43787">
    <property type="entry name" value="FEMO COFACTOR BIOSYNTHESIS PROTEIN NIFB-RELATED"/>
    <property type="match status" value="1"/>
</dbReference>
<dbReference type="InterPro" id="IPR040084">
    <property type="entry name" value="GTPase_Obg"/>
</dbReference>
<dbReference type="SUPFAM" id="SSF102114">
    <property type="entry name" value="Radical SAM enzymes"/>
    <property type="match status" value="1"/>
</dbReference>